<evidence type="ECO:0000313" key="5">
    <source>
        <dbReference type="Proteomes" id="UP000319353"/>
    </source>
</evidence>
<dbReference type="Gene3D" id="3.40.50.720">
    <property type="entry name" value="NAD(P)-binding Rossmann-like Domain"/>
    <property type="match status" value="1"/>
</dbReference>
<dbReference type="Pfam" id="PF00106">
    <property type="entry name" value="adh_short"/>
    <property type="match status" value="1"/>
</dbReference>
<dbReference type="PANTHER" id="PTHR43490:SF98">
    <property type="entry name" value="OS02G0640600 PROTEIN"/>
    <property type="match status" value="1"/>
</dbReference>
<dbReference type="Proteomes" id="UP000319353">
    <property type="component" value="Unassembled WGS sequence"/>
</dbReference>
<evidence type="ECO:0000256" key="2">
    <source>
        <dbReference type="ARBA" id="ARBA00022857"/>
    </source>
</evidence>
<dbReference type="GO" id="GO:0016020">
    <property type="term" value="C:membrane"/>
    <property type="evidence" value="ECO:0007669"/>
    <property type="project" value="TreeGrafter"/>
</dbReference>
<evidence type="ECO:0000256" key="1">
    <source>
        <dbReference type="ARBA" id="ARBA00006484"/>
    </source>
</evidence>
<accession>A0A537L3A7</accession>
<protein>
    <submittedName>
        <fullName evidence="4">SDR family NAD(P)-dependent oxidoreductase</fullName>
    </submittedName>
</protein>
<dbReference type="SUPFAM" id="SSF51735">
    <property type="entry name" value="NAD(P)-binding Rossmann-fold domains"/>
    <property type="match status" value="1"/>
</dbReference>
<keyword evidence="3" id="KW-0560">Oxidoreductase</keyword>
<gene>
    <name evidence="4" type="ORF">E6H01_06700</name>
</gene>
<keyword evidence="2" id="KW-0521">NADP</keyword>
<dbReference type="AlphaFoldDB" id="A0A537L3A7"/>
<dbReference type="EMBL" id="VBAL01000080">
    <property type="protein sequence ID" value="TMJ02479.1"/>
    <property type="molecule type" value="Genomic_DNA"/>
</dbReference>
<dbReference type="GO" id="GO:0016491">
    <property type="term" value="F:oxidoreductase activity"/>
    <property type="evidence" value="ECO:0007669"/>
    <property type="project" value="UniProtKB-KW"/>
</dbReference>
<feature type="non-terminal residue" evidence="4">
    <location>
        <position position="128"/>
    </location>
</feature>
<evidence type="ECO:0000313" key="4">
    <source>
        <dbReference type="EMBL" id="TMJ02479.1"/>
    </source>
</evidence>
<comment type="caution">
    <text evidence="4">The sequence shown here is derived from an EMBL/GenBank/DDBJ whole genome shotgun (WGS) entry which is preliminary data.</text>
</comment>
<name>A0A537L3A7_9BACT</name>
<dbReference type="PANTHER" id="PTHR43490">
    <property type="entry name" value="(+)-NEOMENTHOL DEHYDROGENASE"/>
    <property type="match status" value="1"/>
</dbReference>
<reference evidence="4 5" key="1">
    <citation type="journal article" date="2019" name="Nat. Microbiol.">
        <title>Mediterranean grassland soil C-N compound turnover is dependent on rainfall and depth, and is mediated by genomically divergent microorganisms.</title>
        <authorList>
            <person name="Diamond S."/>
            <person name="Andeer P.F."/>
            <person name="Li Z."/>
            <person name="Crits-Christoph A."/>
            <person name="Burstein D."/>
            <person name="Anantharaman K."/>
            <person name="Lane K.R."/>
            <person name="Thomas B.C."/>
            <person name="Pan C."/>
            <person name="Northen T.R."/>
            <person name="Banfield J.F."/>
        </authorList>
    </citation>
    <scope>NUCLEOTIDE SEQUENCE [LARGE SCALE GENOMIC DNA]</scope>
    <source>
        <strain evidence="4">NP_4</strain>
    </source>
</reference>
<sequence>MGIAASDRPTALVTGANRGLGLETSNQLHAQGFLVILTSRKESAGIAAARKLDPDGKDVVYHQLDVTDALLPFIPGGGRVVMVSSGLGELSYLSRDLRSKFADPSLTRPSLDALIASYLSALEAGEAK</sequence>
<dbReference type="InterPro" id="IPR036291">
    <property type="entry name" value="NAD(P)-bd_dom_sf"/>
</dbReference>
<comment type="similarity">
    <text evidence="1">Belongs to the short-chain dehydrogenases/reductases (SDR) family.</text>
</comment>
<dbReference type="InterPro" id="IPR002347">
    <property type="entry name" value="SDR_fam"/>
</dbReference>
<organism evidence="4 5">
    <name type="scientific">Candidatus Segetimicrobium genomatis</name>
    <dbReference type="NCBI Taxonomy" id="2569760"/>
    <lineage>
        <taxon>Bacteria</taxon>
        <taxon>Bacillati</taxon>
        <taxon>Candidatus Sysuimicrobiota</taxon>
        <taxon>Candidatus Sysuimicrobiia</taxon>
        <taxon>Candidatus Sysuimicrobiales</taxon>
        <taxon>Candidatus Segetimicrobiaceae</taxon>
        <taxon>Candidatus Segetimicrobium</taxon>
    </lineage>
</organism>
<proteinExistence type="inferred from homology"/>
<dbReference type="PRINTS" id="PR00081">
    <property type="entry name" value="GDHRDH"/>
</dbReference>
<evidence type="ECO:0000256" key="3">
    <source>
        <dbReference type="ARBA" id="ARBA00023002"/>
    </source>
</evidence>